<evidence type="ECO:0000313" key="1">
    <source>
        <dbReference type="EMBL" id="ATA55473.1"/>
    </source>
</evidence>
<dbReference type="Pfam" id="PF11828">
    <property type="entry name" value="DUF3348"/>
    <property type="match status" value="1"/>
</dbReference>
<dbReference type="EMBL" id="CP023284">
    <property type="protein sequence ID" value="ATA55473.1"/>
    <property type="molecule type" value="Genomic_DNA"/>
</dbReference>
<dbReference type="AlphaFoldDB" id="A0A250DNG3"/>
<reference evidence="1 2" key="1">
    <citation type="submission" date="2017-09" db="EMBL/GenBank/DDBJ databases">
        <title>The diverse metabolic capabilities of V. boronicumulans make it an excellent choice for continued studies on novel biodegradation.</title>
        <authorList>
            <person name="Sun S."/>
        </authorList>
    </citation>
    <scope>NUCLEOTIDE SEQUENCE [LARGE SCALE GENOMIC DNA]</scope>
    <source>
        <strain evidence="1 2">J1</strain>
    </source>
</reference>
<name>A0A250DNG3_9BURK</name>
<sequence length="234" mass="25449">MVQVSRRTGFTGSALTRLLAQLSDIDVPESRQALADRLSQWFSWTDAISLSAALDSDLGVAVSGVRASEGAEEAQECARLKAALAKGNADGGVASVLPGANDDFPPYRRRYFARQQAMETAIEPLRARLRARLATRSPELARLAAVDAILEQVVGARERSLLASVPTLLEKHFKRLREAHQAAQDANPDNPQPPATAAAGWLDVFGRDMQSVLRAELDIRMQPVEGLLEALRDR</sequence>
<evidence type="ECO:0000313" key="2">
    <source>
        <dbReference type="Proteomes" id="UP000217154"/>
    </source>
</evidence>
<protein>
    <recommendedName>
        <fullName evidence="3">DUF3348 domain-containing protein</fullName>
    </recommendedName>
</protein>
<dbReference type="RefSeq" id="WP_095745831.1">
    <property type="nucleotide sequence ID" value="NZ_CP023284.1"/>
</dbReference>
<organism evidence="1 2">
    <name type="scientific">Variovorax boronicumulans</name>
    <dbReference type="NCBI Taxonomy" id="436515"/>
    <lineage>
        <taxon>Bacteria</taxon>
        <taxon>Pseudomonadati</taxon>
        <taxon>Pseudomonadota</taxon>
        <taxon>Betaproteobacteria</taxon>
        <taxon>Burkholderiales</taxon>
        <taxon>Comamonadaceae</taxon>
        <taxon>Variovorax</taxon>
    </lineage>
</organism>
<accession>A0A250DNG3</accession>
<dbReference type="Proteomes" id="UP000217154">
    <property type="component" value="Chromosome"/>
</dbReference>
<proteinExistence type="predicted"/>
<dbReference type="KEGG" id="vbo:CKY39_21275"/>
<dbReference type="InterPro" id="IPR021783">
    <property type="entry name" value="DUF3348"/>
</dbReference>
<evidence type="ECO:0008006" key="3">
    <source>
        <dbReference type="Google" id="ProtNLM"/>
    </source>
</evidence>
<gene>
    <name evidence="1" type="ORF">CKY39_21275</name>
</gene>